<evidence type="ECO:0000313" key="3">
    <source>
        <dbReference type="Proteomes" id="UP001153269"/>
    </source>
</evidence>
<dbReference type="Proteomes" id="UP001153269">
    <property type="component" value="Unassembled WGS sequence"/>
</dbReference>
<evidence type="ECO:0000256" key="1">
    <source>
        <dbReference type="SAM" id="MobiDB-lite"/>
    </source>
</evidence>
<gene>
    <name evidence="2" type="ORF">PLEPLA_LOCUS16340</name>
</gene>
<comment type="caution">
    <text evidence="2">The sequence shown here is derived from an EMBL/GenBank/DDBJ whole genome shotgun (WGS) entry which is preliminary data.</text>
</comment>
<dbReference type="EMBL" id="CADEAL010001047">
    <property type="protein sequence ID" value="CAB1428374.1"/>
    <property type="molecule type" value="Genomic_DNA"/>
</dbReference>
<feature type="compositionally biased region" description="Pro residues" evidence="1">
    <location>
        <begin position="90"/>
        <end position="104"/>
    </location>
</feature>
<feature type="region of interest" description="Disordered" evidence="1">
    <location>
        <begin position="66"/>
        <end position="104"/>
    </location>
</feature>
<dbReference type="AlphaFoldDB" id="A0A9N7YLC0"/>
<protein>
    <submittedName>
        <fullName evidence="2">Uncharacterized protein</fullName>
    </submittedName>
</protein>
<accession>A0A9N7YLC0</accession>
<name>A0A9N7YLC0_PLEPL</name>
<organism evidence="2 3">
    <name type="scientific">Pleuronectes platessa</name>
    <name type="common">European plaice</name>
    <dbReference type="NCBI Taxonomy" id="8262"/>
    <lineage>
        <taxon>Eukaryota</taxon>
        <taxon>Metazoa</taxon>
        <taxon>Chordata</taxon>
        <taxon>Craniata</taxon>
        <taxon>Vertebrata</taxon>
        <taxon>Euteleostomi</taxon>
        <taxon>Actinopterygii</taxon>
        <taxon>Neopterygii</taxon>
        <taxon>Teleostei</taxon>
        <taxon>Neoteleostei</taxon>
        <taxon>Acanthomorphata</taxon>
        <taxon>Carangaria</taxon>
        <taxon>Pleuronectiformes</taxon>
        <taxon>Pleuronectoidei</taxon>
        <taxon>Pleuronectidae</taxon>
        <taxon>Pleuronectes</taxon>
    </lineage>
</organism>
<reference evidence="2" key="1">
    <citation type="submission" date="2020-03" db="EMBL/GenBank/DDBJ databases">
        <authorList>
            <person name="Weist P."/>
        </authorList>
    </citation>
    <scope>NUCLEOTIDE SEQUENCE</scope>
</reference>
<proteinExistence type="predicted"/>
<evidence type="ECO:0000313" key="2">
    <source>
        <dbReference type="EMBL" id="CAB1428374.1"/>
    </source>
</evidence>
<sequence length="104" mass="11538">MREKKLKVSLHEDNFPPKSATCAPVKTQQADPVSMVMVSLRLFLLDNDGKEKRVDVLLSLQEGGALNHKAKGEDDDKWCPDADVRQPEAFLPPAPQRPQPHPGS</sequence>
<keyword evidence="3" id="KW-1185">Reference proteome</keyword>
<feature type="compositionally biased region" description="Basic and acidic residues" evidence="1">
    <location>
        <begin position="70"/>
        <end position="86"/>
    </location>
</feature>